<comment type="pathway">
    <text evidence="1">Lipid metabolism.</text>
</comment>
<dbReference type="SMART" id="SM00563">
    <property type="entry name" value="PlsC"/>
    <property type="match status" value="1"/>
</dbReference>
<dbReference type="STRING" id="1646377.BS640_15780"/>
<evidence type="ECO:0000313" key="6">
    <source>
        <dbReference type="EMBL" id="ORJ24582.1"/>
    </source>
</evidence>
<dbReference type="GO" id="GO:0003841">
    <property type="term" value="F:1-acylglycerol-3-phosphate O-acyltransferase activity"/>
    <property type="evidence" value="ECO:0007669"/>
    <property type="project" value="TreeGrafter"/>
</dbReference>
<feature type="domain" description="Phospholipid/glycerol acyltransferase" evidence="5">
    <location>
        <begin position="103"/>
        <end position="211"/>
    </location>
</feature>
<dbReference type="EMBL" id="MRWE01000027">
    <property type="protein sequence ID" value="ORJ24582.1"/>
    <property type="molecule type" value="Genomic_DNA"/>
</dbReference>
<keyword evidence="7" id="KW-1185">Reference proteome</keyword>
<keyword evidence="2 6" id="KW-0808">Transferase</keyword>
<dbReference type="RefSeq" id="WP_017491167.1">
    <property type="nucleotide sequence ID" value="NZ_CAUQAZ010000167.1"/>
</dbReference>
<dbReference type="AlphaFoldDB" id="A0A1X0WCT6"/>
<dbReference type="InterPro" id="IPR002123">
    <property type="entry name" value="Plipid/glycerol_acylTrfase"/>
</dbReference>
<evidence type="ECO:0000259" key="5">
    <source>
        <dbReference type="SMART" id="SM00563"/>
    </source>
</evidence>
<evidence type="ECO:0000313" key="7">
    <source>
        <dbReference type="Proteomes" id="UP000192536"/>
    </source>
</evidence>
<keyword evidence="4" id="KW-0812">Transmembrane</keyword>
<accession>A0A1X0WCT6</accession>
<evidence type="ECO:0000256" key="2">
    <source>
        <dbReference type="ARBA" id="ARBA00022679"/>
    </source>
</evidence>
<keyword evidence="3 6" id="KW-0012">Acyltransferase</keyword>
<comment type="caution">
    <text evidence="6">The sequence shown here is derived from an EMBL/GenBank/DDBJ whole genome shotgun (WGS) entry which is preliminary data.</text>
</comment>
<dbReference type="GO" id="GO:0006654">
    <property type="term" value="P:phosphatidic acid biosynthetic process"/>
    <property type="evidence" value="ECO:0007669"/>
    <property type="project" value="TreeGrafter"/>
</dbReference>
<keyword evidence="4" id="KW-0472">Membrane</keyword>
<feature type="transmembrane region" description="Helical" evidence="4">
    <location>
        <begin position="27"/>
        <end position="52"/>
    </location>
</feature>
<dbReference type="SUPFAM" id="SSF69593">
    <property type="entry name" value="Glycerol-3-phosphate (1)-acyltransferase"/>
    <property type="match status" value="1"/>
</dbReference>
<gene>
    <name evidence="6" type="ORF">BS640_15780</name>
</gene>
<dbReference type="CDD" id="cd07989">
    <property type="entry name" value="LPLAT_AGPAT-like"/>
    <property type="match status" value="1"/>
</dbReference>
<keyword evidence="4" id="KW-1133">Transmembrane helix</keyword>
<dbReference type="Proteomes" id="UP000192536">
    <property type="component" value="Unassembled WGS sequence"/>
</dbReference>
<reference evidence="6 7" key="1">
    <citation type="journal article" date="2017" name="Int. J. Syst. Evol. Microbiol.">
        <title>Rouxiella badensis sp. nov. and Rouxiella silvae sp. nov. isolated from peat bog soil in Germany and emendation of the genus description.</title>
        <authorList>
            <person name="Le Fleche-Mateos A."/>
            <person name="Kugler J.H."/>
            <person name="Hansen S.H."/>
            <person name="Syldatk C."/>
            <person name="Hausmann R."/>
            <person name="Lomprez F."/>
            <person name="Vandenbogaert M."/>
            <person name="Manuguerra J.C."/>
            <person name="Grimont P.A."/>
        </authorList>
    </citation>
    <scope>NUCLEOTIDE SEQUENCE [LARGE SCALE GENOMIC DNA]</scope>
    <source>
        <strain evidence="6 7">DSM 100043</strain>
    </source>
</reference>
<dbReference type="PANTHER" id="PTHR10434">
    <property type="entry name" value="1-ACYL-SN-GLYCEROL-3-PHOSPHATE ACYLTRANSFERASE"/>
    <property type="match status" value="1"/>
</dbReference>
<protein>
    <submittedName>
        <fullName evidence="6">1-acyl-sn-glycerol-3-phosphate acyltransferase</fullName>
    </submittedName>
</protein>
<evidence type="ECO:0000256" key="4">
    <source>
        <dbReference type="SAM" id="Phobius"/>
    </source>
</evidence>
<sequence>MAMEQEGLSADKEIIKPASLINRMWRWLATGLLLILFNIGGLILSLGWFTLLRLFIRNPQRLHQLTLNSIKNSFVLFLSLLRHLRVVDFKIEGAELFKQDKGCLVIANHPSLLDYVLLASCMPRCDCIVKESLLMNPFFRGVIKSAGYLVNSGSETLLDACEERLKAGGTILIFPEGTRSIEGKEITLQRGAANIALRAGCDIRVVYISCRPPMLTKQGRWYSIPPIKPQFLIKVKGKVATRDFIQEGDASPAMAARRLTHHLRTELMLKNNEK</sequence>
<evidence type="ECO:0000256" key="3">
    <source>
        <dbReference type="ARBA" id="ARBA00023315"/>
    </source>
</evidence>
<dbReference type="GeneID" id="93564482"/>
<dbReference type="Pfam" id="PF01553">
    <property type="entry name" value="Acyltransferase"/>
    <property type="match status" value="1"/>
</dbReference>
<name>A0A1X0WCT6_9GAMM</name>
<evidence type="ECO:0000256" key="1">
    <source>
        <dbReference type="ARBA" id="ARBA00005189"/>
    </source>
</evidence>
<organism evidence="6 7">
    <name type="scientific">Rouxiella badensis</name>
    <dbReference type="NCBI Taxonomy" id="1646377"/>
    <lineage>
        <taxon>Bacteria</taxon>
        <taxon>Pseudomonadati</taxon>
        <taxon>Pseudomonadota</taxon>
        <taxon>Gammaproteobacteria</taxon>
        <taxon>Enterobacterales</taxon>
        <taxon>Yersiniaceae</taxon>
        <taxon>Rouxiella</taxon>
    </lineage>
</organism>
<dbReference type="PANTHER" id="PTHR10434:SF66">
    <property type="entry name" value="PHOSPHOLIPID_GLYCEROL ACYLTRANSFERASE DOMAIN-CONTAINING PROTEIN"/>
    <property type="match status" value="1"/>
</dbReference>
<proteinExistence type="predicted"/>